<evidence type="ECO:0000313" key="6">
    <source>
        <dbReference type="EMBL" id="SNS81761.1"/>
    </source>
</evidence>
<dbReference type="InterPro" id="IPR009057">
    <property type="entry name" value="Homeodomain-like_sf"/>
</dbReference>
<dbReference type="Proteomes" id="UP000198281">
    <property type="component" value="Unassembled WGS sequence"/>
</dbReference>
<dbReference type="InterPro" id="IPR050109">
    <property type="entry name" value="HTH-type_TetR-like_transc_reg"/>
</dbReference>
<dbReference type="PANTHER" id="PTHR30055:SF234">
    <property type="entry name" value="HTH-TYPE TRANSCRIPTIONAL REGULATOR BETI"/>
    <property type="match status" value="1"/>
</dbReference>
<dbReference type="PANTHER" id="PTHR30055">
    <property type="entry name" value="HTH-TYPE TRANSCRIPTIONAL REGULATOR RUTR"/>
    <property type="match status" value="1"/>
</dbReference>
<dbReference type="Gene3D" id="1.10.357.10">
    <property type="entry name" value="Tetracycline Repressor, domain 2"/>
    <property type="match status" value="1"/>
</dbReference>
<name>A0A239HKV3_9SPHN</name>
<gene>
    <name evidence="6" type="ORF">SAMN06295912_11770</name>
</gene>
<sequence>MPPAQALSQREQNKRRIRGNILKAARAKFERAGIADTTMDEIAEAASVSRATLYNYFPSRTEIVAALVERMDNDFVALIGRYRDVPGSTADRILGAFTESARILEADAEVSRLLVGISWQSWGGAISVGRMAHLANAFAGLMADESGIRDDVRRDVDPHLLAEMLVSIYVGIIHKWYIADDYPLERSLAAAGRLIAETVTRR</sequence>
<keyword evidence="3" id="KW-0804">Transcription</keyword>
<organism evidence="6 7">
    <name type="scientific">Edaphosphingomonas laterariae</name>
    <dbReference type="NCBI Taxonomy" id="861865"/>
    <lineage>
        <taxon>Bacteria</taxon>
        <taxon>Pseudomonadati</taxon>
        <taxon>Pseudomonadota</taxon>
        <taxon>Alphaproteobacteria</taxon>
        <taxon>Sphingomonadales</taxon>
        <taxon>Rhizorhabdaceae</taxon>
        <taxon>Edaphosphingomonas</taxon>
    </lineage>
</organism>
<evidence type="ECO:0000256" key="3">
    <source>
        <dbReference type="ARBA" id="ARBA00023163"/>
    </source>
</evidence>
<evidence type="ECO:0000256" key="1">
    <source>
        <dbReference type="ARBA" id="ARBA00023015"/>
    </source>
</evidence>
<dbReference type="SUPFAM" id="SSF48498">
    <property type="entry name" value="Tetracyclin repressor-like, C-terminal domain"/>
    <property type="match status" value="1"/>
</dbReference>
<reference evidence="7" key="1">
    <citation type="submission" date="2017-06" db="EMBL/GenBank/DDBJ databases">
        <authorList>
            <person name="Varghese N."/>
            <person name="Submissions S."/>
        </authorList>
    </citation>
    <scope>NUCLEOTIDE SEQUENCE [LARGE SCALE GENOMIC DNA]</scope>
    <source>
        <strain evidence="7">LNB2</strain>
    </source>
</reference>
<keyword evidence="7" id="KW-1185">Reference proteome</keyword>
<dbReference type="InterPro" id="IPR036271">
    <property type="entry name" value="Tet_transcr_reg_TetR-rel_C_sf"/>
</dbReference>
<evidence type="ECO:0000256" key="2">
    <source>
        <dbReference type="ARBA" id="ARBA00023125"/>
    </source>
</evidence>
<dbReference type="PROSITE" id="PS50977">
    <property type="entry name" value="HTH_TETR_2"/>
    <property type="match status" value="1"/>
</dbReference>
<proteinExistence type="predicted"/>
<accession>A0A239HKV3</accession>
<protein>
    <submittedName>
        <fullName evidence="6">Transcriptional regulator, TetR family</fullName>
    </submittedName>
</protein>
<evidence type="ECO:0000259" key="5">
    <source>
        <dbReference type="PROSITE" id="PS50977"/>
    </source>
</evidence>
<keyword evidence="1" id="KW-0805">Transcription regulation</keyword>
<dbReference type="EMBL" id="FZOS01000017">
    <property type="protein sequence ID" value="SNS81761.1"/>
    <property type="molecule type" value="Genomic_DNA"/>
</dbReference>
<keyword evidence="2 4" id="KW-0238">DNA-binding</keyword>
<dbReference type="Pfam" id="PF00440">
    <property type="entry name" value="TetR_N"/>
    <property type="match status" value="1"/>
</dbReference>
<dbReference type="AlphaFoldDB" id="A0A239HKV3"/>
<evidence type="ECO:0000313" key="7">
    <source>
        <dbReference type="Proteomes" id="UP000198281"/>
    </source>
</evidence>
<feature type="domain" description="HTH tetR-type" evidence="5">
    <location>
        <begin position="15"/>
        <end position="75"/>
    </location>
</feature>
<feature type="DNA-binding region" description="H-T-H motif" evidence="4">
    <location>
        <begin position="38"/>
        <end position="57"/>
    </location>
</feature>
<dbReference type="SUPFAM" id="SSF46689">
    <property type="entry name" value="Homeodomain-like"/>
    <property type="match status" value="1"/>
</dbReference>
<dbReference type="InterPro" id="IPR001647">
    <property type="entry name" value="HTH_TetR"/>
</dbReference>
<dbReference type="GO" id="GO:0003700">
    <property type="term" value="F:DNA-binding transcription factor activity"/>
    <property type="evidence" value="ECO:0007669"/>
    <property type="project" value="TreeGrafter"/>
</dbReference>
<dbReference type="RefSeq" id="WP_179220848.1">
    <property type="nucleotide sequence ID" value="NZ_FZOS01000017.1"/>
</dbReference>
<dbReference type="GO" id="GO:0000976">
    <property type="term" value="F:transcription cis-regulatory region binding"/>
    <property type="evidence" value="ECO:0007669"/>
    <property type="project" value="TreeGrafter"/>
</dbReference>
<dbReference type="PRINTS" id="PR00455">
    <property type="entry name" value="HTHTETR"/>
</dbReference>
<evidence type="ECO:0000256" key="4">
    <source>
        <dbReference type="PROSITE-ProRule" id="PRU00335"/>
    </source>
</evidence>